<protein>
    <submittedName>
        <fullName evidence="1">Uncharacterized protein</fullName>
    </submittedName>
</protein>
<comment type="caution">
    <text evidence="1">The sequence shown here is derived from an EMBL/GenBank/DDBJ whole genome shotgun (WGS) entry which is preliminary data.</text>
</comment>
<dbReference type="AlphaFoldDB" id="A0ABC9X8H2"/>
<accession>A0ABC9X8H2</accession>
<sequence>MASRSMELILPFNSTLVRPHLECFIHFWGPQFKKDMDLFEQVQRRAIKMIQGLGHLFYEDRLRELGLFSLEERRLWDNFIVAFQYLQGACKKNGERLFIKACSDRTKSNDFKVTEGRFRLDIKKKFFMMRVMKHWKRLPREVVDAPSLEVFKVRLDGALSKLI</sequence>
<evidence type="ECO:0000313" key="1">
    <source>
        <dbReference type="EMBL" id="GAB0193864.1"/>
    </source>
</evidence>
<organism evidence="1 2">
    <name type="scientific">Grus japonensis</name>
    <name type="common">Japanese crane</name>
    <name type="synonym">Red-crowned crane</name>
    <dbReference type="NCBI Taxonomy" id="30415"/>
    <lineage>
        <taxon>Eukaryota</taxon>
        <taxon>Metazoa</taxon>
        <taxon>Chordata</taxon>
        <taxon>Craniata</taxon>
        <taxon>Vertebrata</taxon>
        <taxon>Euteleostomi</taxon>
        <taxon>Archelosauria</taxon>
        <taxon>Archosauria</taxon>
        <taxon>Dinosauria</taxon>
        <taxon>Saurischia</taxon>
        <taxon>Theropoda</taxon>
        <taxon>Coelurosauria</taxon>
        <taxon>Aves</taxon>
        <taxon>Neognathae</taxon>
        <taxon>Neoaves</taxon>
        <taxon>Gruiformes</taxon>
        <taxon>Gruidae</taxon>
        <taxon>Grus</taxon>
    </lineage>
</organism>
<name>A0ABC9X8H2_GRUJA</name>
<dbReference type="EMBL" id="BAAFJT010000010">
    <property type="protein sequence ID" value="GAB0193864.1"/>
    <property type="molecule type" value="Genomic_DNA"/>
</dbReference>
<evidence type="ECO:0000313" key="2">
    <source>
        <dbReference type="Proteomes" id="UP001623348"/>
    </source>
</evidence>
<keyword evidence="2" id="KW-1185">Reference proteome</keyword>
<gene>
    <name evidence="1" type="ORF">GRJ2_001851700</name>
</gene>
<proteinExistence type="predicted"/>
<dbReference type="Proteomes" id="UP001623348">
    <property type="component" value="Unassembled WGS sequence"/>
</dbReference>
<reference evidence="1 2" key="1">
    <citation type="submission" date="2024-06" db="EMBL/GenBank/DDBJ databases">
        <title>The draft genome of Grus japonensis, version 3.</title>
        <authorList>
            <person name="Nabeshima K."/>
            <person name="Suzuki S."/>
            <person name="Onuma M."/>
        </authorList>
    </citation>
    <scope>NUCLEOTIDE SEQUENCE [LARGE SCALE GENOMIC DNA]</scope>
    <source>
        <strain evidence="1 2">451A</strain>
    </source>
</reference>